<gene>
    <name evidence="1" type="ORF">Pint_12329</name>
</gene>
<dbReference type="Proteomes" id="UP001163603">
    <property type="component" value="Chromosome 12"/>
</dbReference>
<comment type="caution">
    <text evidence="1">The sequence shown here is derived from an EMBL/GenBank/DDBJ whole genome shotgun (WGS) entry which is preliminary data.</text>
</comment>
<sequence length="63" mass="7043">MVMAILFFFLAAESGMVGFAKIMVEKNEELPGIRGGGVEEMLPIHIEAQHGHERMMEFLHITA</sequence>
<evidence type="ECO:0000313" key="2">
    <source>
        <dbReference type="Proteomes" id="UP001163603"/>
    </source>
</evidence>
<accession>A0ACC0XG01</accession>
<reference evidence="2" key="1">
    <citation type="journal article" date="2023" name="G3 (Bethesda)">
        <title>Genome assembly and association tests identify interacting loci associated with vigor, precocity, and sex in interspecific pistachio rootstocks.</title>
        <authorList>
            <person name="Palmer W."/>
            <person name="Jacygrad E."/>
            <person name="Sagayaradj S."/>
            <person name="Cavanaugh K."/>
            <person name="Han R."/>
            <person name="Bertier L."/>
            <person name="Beede B."/>
            <person name="Kafkas S."/>
            <person name="Golino D."/>
            <person name="Preece J."/>
            <person name="Michelmore R."/>
        </authorList>
    </citation>
    <scope>NUCLEOTIDE SEQUENCE [LARGE SCALE GENOMIC DNA]</scope>
</reference>
<evidence type="ECO:0000313" key="1">
    <source>
        <dbReference type="EMBL" id="KAJ0016440.1"/>
    </source>
</evidence>
<keyword evidence="2" id="KW-1185">Reference proteome</keyword>
<name>A0ACC0XG01_9ROSI</name>
<dbReference type="EMBL" id="CM047747">
    <property type="protein sequence ID" value="KAJ0016440.1"/>
    <property type="molecule type" value="Genomic_DNA"/>
</dbReference>
<protein>
    <submittedName>
        <fullName evidence="1">Uncharacterized protein</fullName>
    </submittedName>
</protein>
<organism evidence="1 2">
    <name type="scientific">Pistacia integerrima</name>
    <dbReference type="NCBI Taxonomy" id="434235"/>
    <lineage>
        <taxon>Eukaryota</taxon>
        <taxon>Viridiplantae</taxon>
        <taxon>Streptophyta</taxon>
        <taxon>Embryophyta</taxon>
        <taxon>Tracheophyta</taxon>
        <taxon>Spermatophyta</taxon>
        <taxon>Magnoliopsida</taxon>
        <taxon>eudicotyledons</taxon>
        <taxon>Gunneridae</taxon>
        <taxon>Pentapetalae</taxon>
        <taxon>rosids</taxon>
        <taxon>malvids</taxon>
        <taxon>Sapindales</taxon>
        <taxon>Anacardiaceae</taxon>
        <taxon>Pistacia</taxon>
    </lineage>
</organism>
<proteinExistence type="predicted"/>